<proteinExistence type="predicted"/>
<name>A0ABN8KGE7_9HYPH</name>
<organism evidence="1 2">
    <name type="scientific">Mesorhizobium escarrei</name>
    <dbReference type="NCBI Taxonomy" id="666018"/>
    <lineage>
        <taxon>Bacteria</taxon>
        <taxon>Pseudomonadati</taxon>
        <taxon>Pseudomonadota</taxon>
        <taxon>Alphaproteobacteria</taxon>
        <taxon>Hyphomicrobiales</taxon>
        <taxon>Phyllobacteriaceae</taxon>
        <taxon>Mesorhizobium</taxon>
    </lineage>
</organism>
<gene>
    <name evidence="1" type="ORF">MES5069_670005</name>
</gene>
<dbReference type="RefSeq" id="WP_254021569.1">
    <property type="nucleotide sequence ID" value="NZ_CAKXZT010000165.1"/>
</dbReference>
<keyword evidence="2" id="KW-1185">Reference proteome</keyword>
<accession>A0ABN8KGE7</accession>
<comment type="caution">
    <text evidence="1">The sequence shown here is derived from an EMBL/GenBank/DDBJ whole genome shotgun (WGS) entry which is preliminary data.</text>
</comment>
<evidence type="ECO:0000313" key="2">
    <source>
        <dbReference type="Proteomes" id="UP001153050"/>
    </source>
</evidence>
<sequence>MIEAGSLRLCPICDAYKLIGKRVAVFDPADDAMKKRCSCERTPNTSPCW</sequence>
<reference evidence="1 2" key="1">
    <citation type="submission" date="2022-03" db="EMBL/GenBank/DDBJ databases">
        <authorList>
            <person name="Brunel B."/>
        </authorList>
    </citation>
    <scope>NUCLEOTIDE SEQUENCE [LARGE SCALE GENOMIC DNA]</scope>
    <source>
        <strain evidence="1">STM5069sample</strain>
    </source>
</reference>
<evidence type="ECO:0000313" key="1">
    <source>
        <dbReference type="EMBL" id="CAH2408261.1"/>
    </source>
</evidence>
<dbReference type="EMBL" id="CAKXZT010000165">
    <property type="protein sequence ID" value="CAH2408261.1"/>
    <property type="molecule type" value="Genomic_DNA"/>
</dbReference>
<protein>
    <submittedName>
        <fullName evidence="1">Uncharacterized protein</fullName>
    </submittedName>
</protein>
<dbReference type="Proteomes" id="UP001153050">
    <property type="component" value="Unassembled WGS sequence"/>
</dbReference>